<dbReference type="Pfam" id="PF00686">
    <property type="entry name" value="CBM_20"/>
    <property type="match status" value="1"/>
</dbReference>
<dbReference type="Pfam" id="PF02806">
    <property type="entry name" value="Alpha-amylase_C"/>
    <property type="match status" value="1"/>
</dbReference>
<dbReference type="Pfam" id="PF00041">
    <property type="entry name" value="fn3"/>
    <property type="match status" value="1"/>
</dbReference>
<gene>
    <name evidence="17" type="ORF">H9641_01510</name>
</gene>
<dbReference type="Pfam" id="PF03423">
    <property type="entry name" value="CBM_25"/>
    <property type="match status" value="1"/>
</dbReference>
<evidence type="ECO:0000256" key="3">
    <source>
        <dbReference type="ARBA" id="ARBA00008061"/>
    </source>
</evidence>
<dbReference type="Gene3D" id="2.60.40.10">
    <property type="entry name" value="Immunoglobulins"/>
    <property type="match status" value="3"/>
</dbReference>
<dbReference type="SUPFAM" id="SSF49452">
    <property type="entry name" value="Starch-binding domain-like"/>
    <property type="match status" value="1"/>
</dbReference>
<dbReference type="InterPro" id="IPR006047">
    <property type="entry name" value="GH13_cat_dom"/>
</dbReference>
<comment type="cofactor">
    <cofactor evidence="2">
        <name>Ca(2+)</name>
        <dbReference type="ChEBI" id="CHEBI:29108"/>
    </cofactor>
</comment>
<dbReference type="Gene3D" id="2.60.40.1180">
    <property type="entry name" value="Golgi alpha-mannosidase II"/>
    <property type="match status" value="1"/>
</dbReference>
<dbReference type="PROSITE" id="PS51166">
    <property type="entry name" value="CBM20"/>
    <property type="match status" value="1"/>
</dbReference>
<dbReference type="Pfam" id="PF00128">
    <property type="entry name" value="Alpha-amylase"/>
    <property type="match status" value="1"/>
</dbReference>
<dbReference type="CDD" id="cd11317">
    <property type="entry name" value="AmyAc_bac_euk_AmyA"/>
    <property type="match status" value="1"/>
</dbReference>
<accession>A0ABR8TUD8</accession>
<dbReference type="SMART" id="SM01066">
    <property type="entry name" value="CBM_25"/>
    <property type="match status" value="1"/>
</dbReference>
<keyword evidence="7 13" id="KW-0378">Hydrolase</keyword>
<reference evidence="17 18" key="1">
    <citation type="submission" date="2020-08" db="EMBL/GenBank/DDBJ databases">
        <title>A Genomic Blueprint of the Chicken Gut Microbiome.</title>
        <authorList>
            <person name="Gilroy R."/>
            <person name="Ravi A."/>
            <person name="Getino M."/>
            <person name="Pursley I."/>
            <person name="Horton D.L."/>
            <person name="Alikhan N.-F."/>
            <person name="Baker D."/>
            <person name="Gharbi K."/>
            <person name="Hall N."/>
            <person name="Watson M."/>
            <person name="Adriaenssens E.M."/>
            <person name="Foster-Nyarko E."/>
            <person name="Jarju S."/>
            <person name="Secka A."/>
            <person name="Antonio M."/>
            <person name="Oren A."/>
            <person name="Chaudhuri R."/>
            <person name="La Ragione R.M."/>
            <person name="Hildebrand F."/>
            <person name="Pallen M.J."/>
        </authorList>
    </citation>
    <scope>NUCLEOTIDE SEQUENCE [LARGE SCALE GENOMIC DNA]</scope>
    <source>
        <strain evidence="17 18">Sa2CUA9</strain>
    </source>
</reference>
<keyword evidence="9 13" id="KW-0119">Carbohydrate metabolism</keyword>
<evidence type="ECO:0000256" key="9">
    <source>
        <dbReference type="ARBA" id="ARBA00023277"/>
    </source>
</evidence>
<dbReference type="SUPFAM" id="SSF51011">
    <property type="entry name" value="Glycosyl hydrolase domain"/>
    <property type="match status" value="1"/>
</dbReference>
<evidence type="ECO:0000256" key="11">
    <source>
        <dbReference type="ARBA" id="ARBA00023326"/>
    </source>
</evidence>
<keyword evidence="11" id="KW-0624">Polysaccharide degradation</keyword>
<evidence type="ECO:0000256" key="4">
    <source>
        <dbReference type="ARBA" id="ARBA00012595"/>
    </source>
</evidence>
<dbReference type="InterPro" id="IPR036116">
    <property type="entry name" value="FN3_sf"/>
</dbReference>
<evidence type="ECO:0000256" key="6">
    <source>
        <dbReference type="ARBA" id="ARBA00022723"/>
    </source>
</evidence>
<dbReference type="InterPro" id="IPR013783">
    <property type="entry name" value="Ig-like_fold"/>
</dbReference>
<sequence>MLSRTTGRPVRRKPRHRVLAGLTALAVIASGLAAGAVPASAKAPTPSPVVASDNGRGNVVLNMFQWTWDSVAAECASTIGPAGFGYVQVSPPQEHIQGTAWWTSYQPVSYKIESKLGNRAEFQNMVSTCKTAGVGIVVDAVVNHTAGADTGSGTGTGGTSYSVDNFPGVPYGANDFNDCRANITNYGDRYNVQNCRLVSLQDLRTSSDYVRGKIAGYMNDLIGLGVAGFRIDAAKHIPAADLEAIKAKLTNPNVYWVHEVIGAAGEPIQPSEYLGSGDSHEFNYARTLKSRFDGSIASLDEIGNGLLTSDRAGVFVDNHDTERNGETMNYKWGAKYKLANAFMLSWPYGSPSVYTGYTWTDKDAGAPGATSTSVPDASCSNSAWTCTQRWTEIAGMVGFHNTVEGTSVSNWWDDGNNNIAYGRGDKGYVAINNTASAVTRTYQTSLPANTYCDVVASKDCSTTYTVSASGTFTATVPAYGALALHVGKVKTTQPTCANDTTAPSVPQNVKATAAGTSIAVTWAASTDDCASPLTYEVARTAGGTTVKTTVTGTSTTLTGLTASTAYSITVTAIDGSAAKNRSAASATATATTGALPVDTTTTVYYSTSKGWNAYKVHYKVGSGAWTTAPGVDMTAACTGWVSREIPANGATVTAAFTNGSGAWDNNGGKDFSLTGQHVQVSDGVVTAGNPCTGGEGGGTEGDASFSVNATTVLGQNVYVVGSITALGSWAPASAKPLSAATYPVWKLTLDLPAGTTFEYKYVKKDGAGNVVWESGANRTATVGANGAVTLNDTWK</sequence>
<evidence type="ECO:0000256" key="1">
    <source>
        <dbReference type="ARBA" id="ARBA00000548"/>
    </source>
</evidence>
<evidence type="ECO:0000259" key="15">
    <source>
        <dbReference type="PROSITE" id="PS50853"/>
    </source>
</evidence>
<evidence type="ECO:0000256" key="12">
    <source>
        <dbReference type="RuleBase" id="RU003615"/>
    </source>
</evidence>
<name>A0ABR8TUD8_9CELL</name>
<evidence type="ECO:0000256" key="14">
    <source>
        <dbReference type="SAM" id="SignalP"/>
    </source>
</evidence>
<dbReference type="EMBL" id="JACSQF010000001">
    <property type="protein sequence ID" value="MBD7979398.1"/>
    <property type="molecule type" value="Genomic_DNA"/>
</dbReference>
<evidence type="ECO:0000256" key="7">
    <source>
        <dbReference type="ARBA" id="ARBA00022801"/>
    </source>
</evidence>
<dbReference type="InterPro" id="IPR031319">
    <property type="entry name" value="A-amylase_C"/>
</dbReference>
<comment type="caution">
    <text evidence="17">The sequence shown here is derived from an EMBL/GenBank/DDBJ whole genome shotgun (WGS) entry which is preliminary data.</text>
</comment>
<evidence type="ECO:0000259" key="16">
    <source>
        <dbReference type="PROSITE" id="PS51166"/>
    </source>
</evidence>
<evidence type="ECO:0000256" key="2">
    <source>
        <dbReference type="ARBA" id="ARBA00001913"/>
    </source>
</evidence>
<dbReference type="EC" id="3.2.1.1" evidence="4 13"/>
<dbReference type="Gene3D" id="3.20.20.80">
    <property type="entry name" value="Glycosidases"/>
    <property type="match status" value="1"/>
</dbReference>
<dbReference type="InterPro" id="IPR017853">
    <property type="entry name" value="GH"/>
</dbReference>
<evidence type="ECO:0000256" key="13">
    <source>
        <dbReference type="RuleBase" id="RU361134"/>
    </source>
</evidence>
<dbReference type="SUPFAM" id="SSF49265">
    <property type="entry name" value="Fibronectin type III"/>
    <property type="match status" value="1"/>
</dbReference>
<comment type="similarity">
    <text evidence="3 12">Belongs to the glycosyl hydrolase 13 family.</text>
</comment>
<organism evidence="17 18">
    <name type="scientific">Oerskovia merdavium</name>
    <dbReference type="NCBI Taxonomy" id="2762227"/>
    <lineage>
        <taxon>Bacteria</taxon>
        <taxon>Bacillati</taxon>
        <taxon>Actinomycetota</taxon>
        <taxon>Actinomycetes</taxon>
        <taxon>Micrococcales</taxon>
        <taxon>Cellulomonadaceae</taxon>
        <taxon>Oerskovia</taxon>
    </lineage>
</organism>
<dbReference type="InterPro" id="IPR013780">
    <property type="entry name" value="Glyco_hydro_b"/>
</dbReference>
<protein>
    <recommendedName>
        <fullName evidence="5 13">Alpha-amylase</fullName>
        <ecNumber evidence="4 13">3.2.1.1</ecNumber>
    </recommendedName>
</protein>
<dbReference type="SMART" id="SM00642">
    <property type="entry name" value="Aamy"/>
    <property type="match status" value="1"/>
</dbReference>
<dbReference type="CDD" id="cd05808">
    <property type="entry name" value="CBM20_alpha_amylase"/>
    <property type="match status" value="1"/>
</dbReference>
<comment type="catalytic activity">
    <reaction evidence="1 13">
        <text>Endohydrolysis of (1-&gt;4)-alpha-D-glucosidic linkages in polysaccharides containing three or more (1-&gt;4)-alpha-linked D-glucose units.</text>
        <dbReference type="EC" id="3.2.1.1"/>
    </reaction>
</comment>
<dbReference type="InterPro" id="IPR002044">
    <property type="entry name" value="CBM20"/>
</dbReference>
<feature type="chain" id="PRO_5047366623" description="Alpha-amylase" evidence="14">
    <location>
        <begin position="42"/>
        <end position="795"/>
    </location>
</feature>
<dbReference type="Proteomes" id="UP000655570">
    <property type="component" value="Unassembled WGS sequence"/>
</dbReference>
<dbReference type="SMART" id="SM00060">
    <property type="entry name" value="FN3"/>
    <property type="match status" value="1"/>
</dbReference>
<dbReference type="SMART" id="SM01065">
    <property type="entry name" value="CBM_2"/>
    <property type="match status" value="1"/>
</dbReference>
<evidence type="ECO:0000256" key="5">
    <source>
        <dbReference type="ARBA" id="ARBA00017303"/>
    </source>
</evidence>
<feature type="domain" description="CBM20" evidence="16">
    <location>
        <begin position="695"/>
        <end position="795"/>
    </location>
</feature>
<dbReference type="PROSITE" id="PS50853">
    <property type="entry name" value="FN3"/>
    <property type="match status" value="1"/>
</dbReference>
<keyword evidence="14" id="KW-0732">Signal</keyword>
<keyword evidence="8" id="KW-0106">Calcium</keyword>
<evidence type="ECO:0000256" key="10">
    <source>
        <dbReference type="ARBA" id="ARBA00023295"/>
    </source>
</evidence>
<dbReference type="InterPro" id="IPR003961">
    <property type="entry name" value="FN3_dom"/>
</dbReference>
<dbReference type="SUPFAM" id="SSF51445">
    <property type="entry name" value="(Trans)glycosidases"/>
    <property type="match status" value="1"/>
</dbReference>
<keyword evidence="10 13" id="KW-0326">Glycosidase</keyword>
<evidence type="ECO:0000256" key="8">
    <source>
        <dbReference type="ARBA" id="ARBA00022837"/>
    </source>
</evidence>
<dbReference type="PRINTS" id="PR00110">
    <property type="entry name" value="ALPHAAMYLASE"/>
</dbReference>
<keyword evidence="6" id="KW-0479">Metal-binding</keyword>
<evidence type="ECO:0000313" key="18">
    <source>
        <dbReference type="Proteomes" id="UP000655570"/>
    </source>
</evidence>
<evidence type="ECO:0000313" key="17">
    <source>
        <dbReference type="EMBL" id="MBD7979398.1"/>
    </source>
</evidence>
<keyword evidence="18" id="KW-1185">Reference proteome</keyword>
<feature type="signal peptide" evidence="14">
    <location>
        <begin position="1"/>
        <end position="41"/>
    </location>
</feature>
<dbReference type="SMART" id="SM00632">
    <property type="entry name" value="Aamy_C"/>
    <property type="match status" value="1"/>
</dbReference>
<dbReference type="InterPro" id="IPR006046">
    <property type="entry name" value="Alpha_amylase"/>
</dbReference>
<proteinExistence type="inferred from homology"/>
<dbReference type="InterPro" id="IPR013784">
    <property type="entry name" value="Carb-bd-like_fold"/>
</dbReference>
<feature type="domain" description="Fibronectin type-III" evidence="15">
    <location>
        <begin position="502"/>
        <end position="595"/>
    </location>
</feature>
<dbReference type="PANTHER" id="PTHR43447">
    <property type="entry name" value="ALPHA-AMYLASE"/>
    <property type="match status" value="1"/>
</dbReference>
<dbReference type="InterPro" id="IPR005085">
    <property type="entry name" value="CBM25"/>
</dbReference>
<dbReference type="InterPro" id="IPR006048">
    <property type="entry name" value="A-amylase/branching_C"/>
</dbReference>